<evidence type="ECO:0000313" key="2">
    <source>
        <dbReference type="EMBL" id="VFR55516.1"/>
    </source>
</evidence>
<dbReference type="EMBL" id="CAADIP010000027">
    <property type="protein sequence ID" value="VFR91449.1"/>
    <property type="molecule type" value="Genomic_DNA"/>
</dbReference>
<protein>
    <submittedName>
        <fullName evidence="2">Uncharacterized protein</fullName>
    </submittedName>
</protein>
<proteinExistence type="predicted"/>
<gene>
    <name evidence="1" type="ORF">AMP9_2331</name>
    <name evidence="2" type="ORF">BRI6_2476</name>
    <name evidence="3" type="ORF">BRI9_2531</name>
    <name evidence="4" type="ORF">IVO3_2530</name>
    <name evidence="5" type="ORF">RAN7_2505</name>
</gene>
<accession>A0A484RYZ9</accession>
<dbReference type="AlphaFoldDB" id="A0A484RYZ9"/>
<evidence type="ECO:0000313" key="1">
    <source>
        <dbReference type="EMBL" id="VFR16616.1"/>
    </source>
</evidence>
<dbReference type="EMBL" id="CAADIZ010000003">
    <property type="protein sequence ID" value="VFS21203.1"/>
    <property type="molecule type" value="Genomic_DNA"/>
</dbReference>
<dbReference type="EMBL" id="CAADII010000046">
    <property type="protein sequence ID" value="VFR55516.1"/>
    <property type="molecule type" value="Genomic_DNA"/>
</dbReference>
<organism evidence="2">
    <name type="scientific">plant metagenome</name>
    <dbReference type="NCBI Taxonomy" id="1297885"/>
    <lineage>
        <taxon>unclassified sequences</taxon>
        <taxon>metagenomes</taxon>
        <taxon>organismal metagenomes</taxon>
    </lineage>
</organism>
<evidence type="ECO:0000313" key="5">
    <source>
        <dbReference type="EMBL" id="VFS21203.1"/>
    </source>
</evidence>
<evidence type="ECO:0000313" key="3">
    <source>
        <dbReference type="EMBL" id="VFR84447.1"/>
    </source>
</evidence>
<dbReference type="EMBL" id="CAADIK010000057">
    <property type="protein sequence ID" value="VFR84447.1"/>
    <property type="molecule type" value="Genomic_DNA"/>
</dbReference>
<evidence type="ECO:0000313" key="4">
    <source>
        <dbReference type="EMBL" id="VFR91449.1"/>
    </source>
</evidence>
<dbReference type="EMBL" id="CAADHY010000006">
    <property type="protein sequence ID" value="VFR16616.1"/>
    <property type="molecule type" value="Genomic_DNA"/>
</dbReference>
<name>A0A484RYZ9_9ZZZZ</name>
<reference evidence="2" key="1">
    <citation type="submission" date="2019-03" db="EMBL/GenBank/DDBJ databases">
        <authorList>
            <person name="Danneels B."/>
        </authorList>
    </citation>
    <scope>NUCLEOTIDE SEQUENCE</scope>
</reference>
<sequence length="56" mass="6197">MRRTGRDGPGEAPGVTMSDDTNLYARLFMYCFGIKTLPARVTPGARPARRRPGSDR</sequence>